<evidence type="ECO:0000313" key="10">
    <source>
        <dbReference type="Proteomes" id="UP001044222"/>
    </source>
</evidence>
<dbReference type="EMBL" id="JAFIRN010000003">
    <property type="protein sequence ID" value="KAG5852858.1"/>
    <property type="molecule type" value="Genomic_DNA"/>
</dbReference>
<dbReference type="Pfam" id="PF23187">
    <property type="entry name" value="UBX7_N"/>
    <property type="match status" value="1"/>
</dbReference>
<sequence>MIWFEGAIPAAIVSAKQQNAIFVVVITGDDAQSAQMLSCWEDDSVAEATNNSCVAIKIDANSETCVQFSQIYPVVCIPTSFFIGENGIPLEVIAGSMSAEELVKRIAKVKQMHRQQMGIPDGGPDSDMTGAQTDTSSAPSGTPEPATQQPCPPQNGPPGFTLPPSLANQSASASTTPSESLPGPVEEGREEGHVTPAEDRSTSSDEASLNSGTDEDLSVKVERLTKKLEDRREQKKKEEGEKELQKEQERRKLGKEMLDFKRKQEEDKTKRLLEERNREKAEEKAARDRVRQQIALDRADRAARYARNQEEVEAARLAALEARQAEQEARKEALQQERSSTTRIQFRLPDGSSFTNQFPSEAKLQEAQEFAAQEVGNRYGHFLLATMFPRREFTGEDLGRTLLELELVPSASVVLLPQTGRPTNTVVQSSGGGGFWALLGTIFCPLLTVWRFISSFIFGSPPPPGTSPRAPPQGPGPASASSSEPKRESIRRRAVEKRAEDFQRDGRIHRLRTQEDSEDDNNTWNGNSTQQM</sequence>
<evidence type="ECO:0000256" key="7">
    <source>
        <dbReference type="SAM" id="MobiDB-lite"/>
    </source>
</evidence>
<dbReference type="Gene3D" id="3.10.20.90">
    <property type="entry name" value="Phosphatidylinositol 3-kinase Catalytic Subunit, Chain A, domain 1"/>
    <property type="match status" value="1"/>
</dbReference>
<feature type="region of interest" description="Disordered" evidence="7">
    <location>
        <begin position="463"/>
        <end position="532"/>
    </location>
</feature>
<evidence type="ECO:0000256" key="5">
    <source>
        <dbReference type="ARBA" id="ARBA00041575"/>
    </source>
</evidence>
<reference evidence="9" key="1">
    <citation type="submission" date="2021-01" db="EMBL/GenBank/DDBJ databases">
        <title>A chromosome-scale assembly of European eel, Anguilla anguilla.</title>
        <authorList>
            <person name="Henkel C."/>
            <person name="Jong-Raadsen S.A."/>
            <person name="Dufour S."/>
            <person name="Weltzien F.-A."/>
            <person name="Palstra A.P."/>
            <person name="Pelster B."/>
            <person name="Spaink H.P."/>
            <person name="Van Den Thillart G.E."/>
            <person name="Jansen H."/>
            <person name="Zahm M."/>
            <person name="Klopp C."/>
            <person name="Cedric C."/>
            <person name="Louis A."/>
            <person name="Berthelot C."/>
            <person name="Parey E."/>
            <person name="Roest Crollius H."/>
            <person name="Montfort J."/>
            <person name="Robinson-Rechavi M."/>
            <person name="Bucao C."/>
            <person name="Bouchez O."/>
            <person name="Gislard M."/>
            <person name="Lluch J."/>
            <person name="Milhes M."/>
            <person name="Lampietro C."/>
            <person name="Lopez Roques C."/>
            <person name="Donnadieu C."/>
            <person name="Braasch I."/>
            <person name="Desvignes T."/>
            <person name="Postlethwait J."/>
            <person name="Bobe J."/>
            <person name="Guiguen Y."/>
            <person name="Dirks R."/>
        </authorList>
    </citation>
    <scope>NUCLEOTIDE SEQUENCE</scope>
    <source>
        <strain evidence="9">Tag_6206</strain>
        <tissue evidence="9">Liver</tissue>
    </source>
</reference>
<dbReference type="PANTHER" id="PTHR46424">
    <property type="entry name" value="UBX DOMAIN-CONTAINING PROTEIN 4"/>
    <property type="match status" value="1"/>
</dbReference>
<protein>
    <recommendedName>
        <fullName evidence="4">UBX domain-containing protein 4</fullName>
    </recommendedName>
    <alternativeName>
        <fullName evidence="5">UBX domain-containing protein 2</fullName>
    </alternativeName>
</protein>
<dbReference type="PANTHER" id="PTHR46424:SF1">
    <property type="entry name" value="UBX DOMAIN-CONTAINING PROTEIN 4"/>
    <property type="match status" value="1"/>
</dbReference>
<organism evidence="9 10">
    <name type="scientific">Anguilla anguilla</name>
    <name type="common">European freshwater eel</name>
    <name type="synonym">Muraena anguilla</name>
    <dbReference type="NCBI Taxonomy" id="7936"/>
    <lineage>
        <taxon>Eukaryota</taxon>
        <taxon>Metazoa</taxon>
        <taxon>Chordata</taxon>
        <taxon>Craniata</taxon>
        <taxon>Vertebrata</taxon>
        <taxon>Euteleostomi</taxon>
        <taxon>Actinopterygii</taxon>
        <taxon>Neopterygii</taxon>
        <taxon>Teleostei</taxon>
        <taxon>Anguilliformes</taxon>
        <taxon>Anguillidae</taxon>
        <taxon>Anguilla</taxon>
    </lineage>
</organism>
<feature type="compositionally biased region" description="Polar residues" evidence="7">
    <location>
        <begin position="522"/>
        <end position="532"/>
    </location>
</feature>
<dbReference type="GO" id="GO:0006986">
    <property type="term" value="P:response to unfolded protein"/>
    <property type="evidence" value="ECO:0007669"/>
    <property type="project" value="UniProtKB-KW"/>
</dbReference>
<feature type="compositionally biased region" description="Basic and acidic residues" evidence="7">
    <location>
        <begin position="484"/>
        <end position="515"/>
    </location>
</feature>
<dbReference type="Proteomes" id="UP001044222">
    <property type="component" value="Unassembled WGS sequence"/>
</dbReference>
<comment type="function">
    <text evidence="6">Involved in endoplasmic reticulum-associated protein degradation (ERAD). Acts as a platform to recruit both UBQLN1 and VCP to the ER during ERAD.</text>
</comment>
<dbReference type="CDD" id="cd16117">
    <property type="entry name" value="UBX_UBXN4"/>
    <property type="match status" value="1"/>
</dbReference>
<gene>
    <name evidence="9" type="ORF">ANANG_G00066990</name>
</gene>
<dbReference type="InterPro" id="IPR036249">
    <property type="entry name" value="Thioredoxin-like_sf"/>
</dbReference>
<dbReference type="InterPro" id="IPR029071">
    <property type="entry name" value="Ubiquitin-like_domsf"/>
</dbReference>
<feature type="compositionally biased region" description="Pro residues" evidence="7">
    <location>
        <begin position="463"/>
        <end position="475"/>
    </location>
</feature>
<feature type="compositionally biased region" description="Basic and acidic residues" evidence="7">
    <location>
        <begin position="186"/>
        <end position="203"/>
    </location>
</feature>
<evidence type="ECO:0000256" key="6">
    <source>
        <dbReference type="ARBA" id="ARBA00046062"/>
    </source>
</evidence>
<feature type="region of interest" description="Disordered" evidence="7">
    <location>
        <begin position="113"/>
        <end position="287"/>
    </location>
</feature>
<feature type="compositionally biased region" description="Polar residues" evidence="7">
    <location>
        <begin position="129"/>
        <end position="140"/>
    </location>
</feature>
<dbReference type="GO" id="GO:0005789">
    <property type="term" value="C:endoplasmic reticulum membrane"/>
    <property type="evidence" value="ECO:0007669"/>
    <property type="project" value="UniProtKB-SubCell"/>
</dbReference>
<feature type="domain" description="UBX" evidence="8">
    <location>
        <begin position="337"/>
        <end position="415"/>
    </location>
</feature>
<feature type="compositionally biased region" description="Basic and acidic residues" evidence="7">
    <location>
        <begin position="217"/>
        <end position="287"/>
    </location>
</feature>
<evidence type="ECO:0000256" key="2">
    <source>
        <dbReference type="ARBA" id="ARBA00023230"/>
    </source>
</evidence>
<accession>A0A9D3MRT9</accession>
<dbReference type="PROSITE" id="PS50033">
    <property type="entry name" value="UBX"/>
    <property type="match status" value="1"/>
</dbReference>
<feature type="compositionally biased region" description="Polar residues" evidence="7">
    <location>
        <begin position="166"/>
        <end position="179"/>
    </location>
</feature>
<name>A0A9D3MRT9_ANGAN</name>
<comment type="caution">
    <text evidence="9">The sequence shown here is derived from an EMBL/GenBank/DDBJ whole genome shotgun (WGS) entry which is preliminary data.</text>
</comment>
<dbReference type="SUPFAM" id="SSF54236">
    <property type="entry name" value="Ubiquitin-like"/>
    <property type="match status" value="1"/>
</dbReference>
<dbReference type="GO" id="GO:0036503">
    <property type="term" value="P:ERAD pathway"/>
    <property type="evidence" value="ECO:0007669"/>
    <property type="project" value="TreeGrafter"/>
</dbReference>
<evidence type="ECO:0000256" key="1">
    <source>
        <dbReference type="ARBA" id="ARBA00004406"/>
    </source>
</evidence>
<keyword evidence="10" id="KW-1185">Reference proteome</keyword>
<keyword evidence="2" id="KW-0834">Unfolded protein response</keyword>
<comment type="subcellular location">
    <subcellularLocation>
        <location evidence="1">Endoplasmic reticulum membrane</location>
        <topology evidence="1">Peripheral membrane protein</topology>
    </subcellularLocation>
</comment>
<evidence type="ECO:0000259" key="8">
    <source>
        <dbReference type="PROSITE" id="PS50033"/>
    </source>
</evidence>
<dbReference type="Pfam" id="PF00789">
    <property type="entry name" value="UBX"/>
    <property type="match status" value="1"/>
</dbReference>
<dbReference type="InterPro" id="IPR001012">
    <property type="entry name" value="UBX_dom"/>
</dbReference>
<proteinExistence type="predicted"/>
<comment type="subunit">
    <text evidence="3">Directly interacts with VCP. Interacts with UBQLN1. Forms a complex with VCP and UBQLN1.</text>
</comment>
<evidence type="ECO:0000256" key="4">
    <source>
        <dbReference type="ARBA" id="ARBA00040925"/>
    </source>
</evidence>
<evidence type="ECO:0000256" key="3">
    <source>
        <dbReference type="ARBA" id="ARBA00038812"/>
    </source>
</evidence>
<dbReference type="SMART" id="SM00166">
    <property type="entry name" value="UBX"/>
    <property type="match status" value="1"/>
</dbReference>
<evidence type="ECO:0000313" key="9">
    <source>
        <dbReference type="EMBL" id="KAG5852858.1"/>
    </source>
</evidence>
<dbReference type="Gene3D" id="3.40.30.10">
    <property type="entry name" value="Glutaredoxin"/>
    <property type="match status" value="1"/>
</dbReference>
<dbReference type="SUPFAM" id="SSF52833">
    <property type="entry name" value="Thioredoxin-like"/>
    <property type="match status" value="1"/>
</dbReference>
<dbReference type="AlphaFoldDB" id="A0A9D3MRT9"/>